<accession>A0A0C2YSQ6</accession>
<dbReference type="CDD" id="cd07503">
    <property type="entry name" value="HAD_HisB-N"/>
    <property type="match status" value="1"/>
</dbReference>
<evidence type="ECO:0000256" key="7">
    <source>
        <dbReference type="ARBA" id="ARBA00031828"/>
    </source>
</evidence>
<dbReference type="Gene3D" id="3.90.550.10">
    <property type="entry name" value="Spore Coat Polysaccharide Biosynthesis Protein SpsA, Chain A"/>
    <property type="match status" value="1"/>
</dbReference>
<keyword evidence="5" id="KW-0378">Hydrolase</keyword>
<comment type="caution">
    <text evidence="9">The sequence shown here is derived from an EMBL/GenBank/DDBJ whole genome shotgun (WGS) entry which is preliminary data.</text>
</comment>
<reference evidence="9 10" key="1">
    <citation type="submission" date="2015-01" db="EMBL/GenBank/DDBJ databases">
        <title>Genome Sequence of Magnetospirillum magnetotacticum Strain MS-1.</title>
        <authorList>
            <person name="Marinov G.K."/>
            <person name="Smalley M.D."/>
            <person name="DeSalvo G."/>
        </authorList>
    </citation>
    <scope>NUCLEOTIDE SEQUENCE [LARGE SCALE GENOMIC DNA]</scope>
    <source>
        <strain evidence="9 10">MS-1</strain>
    </source>
</reference>
<dbReference type="SUPFAM" id="SSF53448">
    <property type="entry name" value="Nucleotide-diphospho-sugar transferases"/>
    <property type="match status" value="1"/>
</dbReference>
<evidence type="ECO:0000256" key="5">
    <source>
        <dbReference type="ARBA" id="ARBA00022801"/>
    </source>
</evidence>
<evidence type="ECO:0000313" key="9">
    <source>
        <dbReference type="EMBL" id="KIL97755.1"/>
    </source>
</evidence>
<dbReference type="GO" id="GO:0016791">
    <property type="term" value="F:phosphatase activity"/>
    <property type="evidence" value="ECO:0007669"/>
    <property type="project" value="InterPro"/>
</dbReference>
<dbReference type="Gene3D" id="3.40.50.1000">
    <property type="entry name" value="HAD superfamily/HAD-like"/>
    <property type="match status" value="1"/>
</dbReference>
<evidence type="ECO:0000256" key="6">
    <source>
        <dbReference type="ARBA" id="ARBA00023277"/>
    </source>
</evidence>
<dbReference type="NCBIfam" id="TIGR01656">
    <property type="entry name" value="Histidinol-ppas"/>
    <property type="match status" value="1"/>
</dbReference>
<comment type="subcellular location">
    <subcellularLocation>
        <location evidence="1">Cytoplasm</location>
    </subcellularLocation>
</comment>
<feature type="domain" description="Nucleotidyl transferase" evidence="8">
    <location>
        <begin position="1"/>
        <end position="195"/>
    </location>
</feature>
<name>A0A0C2YSQ6_PARME</name>
<keyword evidence="6" id="KW-0119">Carbohydrate metabolism</keyword>
<dbReference type="InterPro" id="IPR023214">
    <property type="entry name" value="HAD_sf"/>
</dbReference>
<evidence type="ECO:0000259" key="8">
    <source>
        <dbReference type="Pfam" id="PF00483"/>
    </source>
</evidence>
<dbReference type="GO" id="GO:0046872">
    <property type="term" value="F:metal ion binding"/>
    <property type="evidence" value="ECO:0007669"/>
    <property type="project" value="UniProtKB-KW"/>
</dbReference>
<dbReference type="InterPro" id="IPR006543">
    <property type="entry name" value="Histidinol-phos"/>
</dbReference>
<proteinExistence type="inferred from homology"/>
<dbReference type="GO" id="GO:0005737">
    <property type="term" value="C:cytoplasm"/>
    <property type="evidence" value="ECO:0007669"/>
    <property type="project" value="UniProtKB-SubCell"/>
</dbReference>
<keyword evidence="3" id="KW-0963">Cytoplasm</keyword>
<keyword evidence="10" id="KW-1185">Reference proteome</keyword>
<dbReference type="PANTHER" id="PTHR42891:SF1">
    <property type="entry name" value="D-GLYCERO-BETA-D-MANNO-HEPTOSE-1,7-BISPHOSPHATE 7-PHOSPHATASE"/>
    <property type="match status" value="1"/>
</dbReference>
<organism evidence="9 10">
    <name type="scientific">Paramagnetospirillum magnetotacticum MS-1</name>
    <dbReference type="NCBI Taxonomy" id="272627"/>
    <lineage>
        <taxon>Bacteria</taxon>
        <taxon>Pseudomonadati</taxon>
        <taxon>Pseudomonadota</taxon>
        <taxon>Alphaproteobacteria</taxon>
        <taxon>Rhodospirillales</taxon>
        <taxon>Magnetospirillaceae</taxon>
        <taxon>Paramagnetospirillum</taxon>
    </lineage>
</organism>
<dbReference type="STRING" id="272627.CCC_00816"/>
<dbReference type="NCBIfam" id="TIGR01662">
    <property type="entry name" value="HAD-SF-IIIA"/>
    <property type="match status" value="1"/>
</dbReference>
<dbReference type="SMR" id="A0A0C2YSQ6"/>
<dbReference type="InterPro" id="IPR004446">
    <property type="entry name" value="Heptose_bisP_phosphatase"/>
</dbReference>
<evidence type="ECO:0000256" key="3">
    <source>
        <dbReference type="ARBA" id="ARBA00022490"/>
    </source>
</evidence>
<evidence type="ECO:0000256" key="2">
    <source>
        <dbReference type="ARBA" id="ARBA00005628"/>
    </source>
</evidence>
<dbReference type="SUPFAM" id="SSF56784">
    <property type="entry name" value="HAD-like"/>
    <property type="match status" value="1"/>
</dbReference>
<dbReference type="InterPro" id="IPR006549">
    <property type="entry name" value="HAD-SF_hydro_IIIA"/>
</dbReference>
<dbReference type="Proteomes" id="UP000031971">
    <property type="component" value="Unassembled WGS sequence"/>
</dbReference>
<dbReference type="AlphaFoldDB" id="A0A0C2YSQ6"/>
<dbReference type="InterPro" id="IPR005835">
    <property type="entry name" value="NTP_transferase_dom"/>
</dbReference>
<dbReference type="EMBL" id="JXSL01000030">
    <property type="protein sequence ID" value="KIL97755.1"/>
    <property type="molecule type" value="Genomic_DNA"/>
</dbReference>
<protein>
    <recommendedName>
        <fullName evidence="7">D,D-heptose 1,7-bisphosphate phosphatase</fullName>
    </recommendedName>
</protein>
<dbReference type="InterPro" id="IPR029044">
    <property type="entry name" value="Nucleotide-diphossugar_trans"/>
</dbReference>
<evidence type="ECO:0000313" key="10">
    <source>
        <dbReference type="Proteomes" id="UP000031971"/>
    </source>
</evidence>
<keyword evidence="4" id="KW-0479">Metal-binding</keyword>
<comment type="similarity">
    <text evidence="2">Belongs to the GmhB family.</text>
</comment>
<evidence type="ECO:0000256" key="4">
    <source>
        <dbReference type="ARBA" id="ARBA00022723"/>
    </source>
</evidence>
<dbReference type="Pfam" id="PF00483">
    <property type="entry name" value="NTP_transferase"/>
    <property type="match status" value="1"/>
</dbReference>
<dbReference type="Pfam" id="PF13242">
    <property type="entry name" value="Hydrolase_like"/>
    <property type="match status" value="1"/>
</dbReference>
<dbReference type="InterPro" id="IPR036412">
    <property type="entry name" value="HAD-like_sf"/>
</dbReference>
<sequence length="380" mass="43210">MIPFHDRPFAEYLVEMLRGQGFRRILFLLGYLPDKVTEHFGDGSRFGVEIEYAVSPVEDETGTRLRRVKDRLDDIFVLLYCDNYWPMPFAAMWERYCRLGVEAMVTVYRNRDGYTRDNLRVDDDGLLALYDKSRTAPGLAGVDIGFFILTRAVIDLIPEGGNPSFEKSVYPVLVERRQLAAFETDHRYYSVGSHERLPLTEAFLARNKTVLLDRDGTLNLRMPRAEYVRSWADWQWLPGAREALAELARADYRIILITNQPGLARGALDQAALDAIHGRMIEETQAAGGRIDHIYYCPHNWDEGCDCRKPRPGMLFQAQRDFHLDLSRVTFIGDDDRDGEAAQAAGAPFLQVTESYSLLDAVHDLLAADHSNPVTGKCPD</sequence>
<dbReference type="PANTHER" id="PTHR42891">
    <property type="entry name" value="D-GLYCERO-BETA-D-MANNO-HEPTOSE-1,7-BISPHOSPHATE 7-PHOSPHATASE"/>
    <property type="match status" value="1"/>
</dbReference>
<gene>
    <name evidence="9" type="ORF">CCC_00816</name>
</gene>
<dbReference type="GO" id="GO:0005975">
    <property type="term" value="P:carbohydrate metabolic process"/>
    <property type="evidence" value="ECO:0007669"/>
    <property type="project" value="InterPro"/>
</dbReference>
<evidence type="ECO:0000256" key="1">
    <source>
        <dbReference type="ARBA" id="ARBA00004496"/>
    </source>
</evidence>